<dbReference type="Pfam" id="PF05326">
    <property type="entry name" value="SVA"/>
    <property type="match status" value="1"/>
</dbReference>
<comment type="similarity">
    <text evidence="2">Belongs to the PIP family.</text>
</comment>
<dbReference type="AlphaFoldDB" id="A0A8D1H603"/>
<sequence length="111" mass="12490">MLNLQVPLTATAGEEVTVTLDVATQLRECVVIASYLTSDILIDGGFNYKYTSCLCDDYPRKFFWDFQTNNKSMVITAMVDIIRQLGICPQDQAVIPIAANRFYSSRRLTVV</sequence>
<evidence type="ECO:0000256" key="2">
    <source>
        <dbReference type="ARBA" id="ARBA00006819"/>
    </source>
</evidence>
<dbReference type="PANTHER" id="PTHR15096">
    <property type="entry name" value="PROLACTIN-INDUCIBLE PROTEIN/SEMINAL VESICLE ANTIGEN"/>
    <property type="match status" value="1"/>
</dbReference>
<dbReference type="GO" id="GO:0005576">
    <property type="term" value="C:extracellular region"/>
    <property type="evidence" value="ECO:0007669"/>
    <property type="project" value="UniProtKB-SubCell"/>
</dbReference>
<accession>A0A8D1H603</accession>
<dbReference type="InterPro" id="IPR007990">
    <property type="entry name" value="PIP"/>
</dbReference>
<organism evidence="8 9">
    <name type="scientific">Sus scrofa</name>
    <name type="common">Pig</name>
    <dbReference type="NCBI Taxonomy" id="9823"/>
    <lineage>
        <taxon>Eukaryota</taxon>
        <taxon>Metazoa</taxon>
        <taxon>Chordata</taxon>
        <taxon>Craniata</taxon>
        <taxon>Vertebrata</taxon>
        <taxon>Euteleostomi</taxon>
        <taxon>Mammalia</taxon>
        <taxon>Eutheria</taxon>
        <taxon>Laurasiatheria</taxon>
        <taxon>Artiodactyla</taxon>
        <taxon>Suina</taxon>
        <taxon>Suidae</taxon>
        <taxon>Sus</taxon>
    </lineage>
</organism>
<evidence type="ECO:0000256" key="6">
    <source>
        <dbReference type="ARBA" id="ARBA00025932"/>
    </source>
</evidence>
<evidence type="ECO:0000256" key="7">
    <source>
        <dbReference type="ARBA" id="ARBA00032342"/>
    </source>
</evidence>
<comment type="subunit">
    <text evidence="6">Monomer. Interacts with AZGP1.</text>
</comment>
<keyword evidence="5" id="KW-1015">Disulfide bond</keyword>
<dbReference type="SUPFAM" id="SSF81296">
    <property type="entry name" value="E set domains"/>
    <property type="match status" value="1"/>
</dbReference>
<dbReference type="Ensembl" id="ENSSSCT00045020462.1">
    <property type="protein sequence ID" value="ENSSSCP00045014061.1"/>
    <property type="gene ID" value="ENSSSCG00045012057.1"/>
</dbReference>
<keyword evidence="3" id="KW-0964">Secreted</keyword>
<dbReference type="InterPro" id="IPR013783">
    <property type="entry name" value="Ig-like_fold"/>
</dbReference>
<keyword evidence="4" id="KW-0732">Signal</keyword>
<evidence type="ECO:0000256" key="4">
    <source>
        <dbReference type="ARBA" id="ARBA00022729"/>
    </source>
</evidence>
<evidence type="ECO:0000256" key="3">
    <source>
        <dbReference type="ARBA" id="ARBA00022525"/>
    </source>
</evidence>
<name>A0A8D1H603_PIG</name>
<comment type="subcellular location">
    <subcellularLocation>
        <location evidence="1">Secreted</location>
    </subcellularLocation>
</comment>
<proteinExistence type="inferred from homology"/>
<dbReference type="FunFam" id="2.60.40.10:FF:001572">
    <property type="entry name" value="Prolactin-inducible protein homolog"/>
    <property type="match status" value="1"/>
</dbReference>
<evidence type="ECO:0000256" key="1">
    <source>
        <dbReference type="ARBA" id="ARBA00004613"/>
    </source>
</evidence>
<dbReference type="Gene3D" id="2.60.40.10">
    <property type="entry name" value="Immunoglobulins"/>
    <property type="match status" value="1"/>
</dbReference>
<dbReference type="PANTHER" id="PTHR15096:SF5">
    <property type="entry name" value="PROLACTIN-INDUCIBLE PROTEIN"/>
    <property type="match status" value="1"/>
</dbReference>
<protein>
    <recommendedName>
        <fullName evidence="7">Prolactin-induced protein</fullName>
    </recommendedName>
</protein>
<dbReference type="Proteomes" id="UP000694728">
    <property type="component" value="Unplaced"/>
</dbReference>
<dbReference type="InterPro" id="IPR014756">
    <property type="entry name" value="Ig_E-set"/>
</dbReference>
<evidence type="ECO:0000313" key="9">
    <source>
        <dbReference type="Proteomes" id="UP000694728"/>
    </source>
</evidence>
<evidence type="ECO:0000313" key="8">
    <source>
        <dbReference type="Ensembl" id="ENSSSCP00045014061.1"/>
    </source>
</evidence>
<reference evidence="8" key="1">
    <citation type="submission" date="2025-08" db="UniProtKB">
        <authorList>
            <consortium name="Ensembl"/>
        </authorList>
    </citation>
    <scope>IDENTIFICATION</scope>
</reference>
<gene>
    <name evidence="8" type="primary">PIP</name>
</gene>
<evidence type="ECO:0000256" key="5">
    <source>
        <dbReference type="ARBA" id="ARBA00023157"/>
    </source>
</evidence>